<reference evidence="3 4" key="1">
    <citation type="submission" date="2019-08" db="EMBL/GenBank/DDBJ databases">
        <title>Deep-cultivation of Planctomycetes and their phenomic and genomic characterization uncovers novel biology.</title>
        <authorList>
            <person name="Wiegand S."/>
            <person name="Jogler M."/>
            <person name="Boedeker C."/>
            <person name="Pinto D."/>
            <person name="Vollmers J."/>
            <person name="Rivas-Marin E."/>
            <person name="Kohn T."/>
            <person name="Peeters S.H."/>
            <person name="Heuer A."/>
            <person name="Rast P."/>
            <person name="Oberbeckmann S."/>
            <person name="Bunk B."/>
            <person name="Jeske O."/>
            <person name="Meyerdierks A."/>
            <person name="Storesund J.E."/>
            <person name="Kallscheuer N."/>
            <person name="Luecker S."/>
            <person name="Lage O.M."/>
            <person name="Pohl T."/>
            <person name="Merkel B.J."/>
            <person name="Hornburger P."/>
            <person name="Mueller R.-W."/>
            <person name="Bruemmer F."/>
            <person name="Labrenz M."/>
            <person name="Spormann A.M."/>
            <person name="Op den Camp H."/>
            <person name="Overmann J."/>
            <person name="Amann R."/>
            <person name="Jetten M.S.M."/>
            <person name="Mascher T."/>
            <person name="Medema M.H."/>
            <person name="Devos D.P."/>
            <person name="Kaster A.-K."/>
            <person name="Ovreas L."/>
            <person name="Rohde M."/>
            <person name="Galperin M.Y."/>
            <person name="Jogler C."/>
        </authorList>
    </citation>
    <scope>NUCLEOTIDE SEQUENCE [LARGE SCALE GENOMIC DNA]</scope>
    <source>
        <strain evidence="3 4">UC8</strain>
    </source>
</reference>
<evidence type="ECO:0000256" key="1">
    <source>
        <dbReference type="ARBA" id="ARBA00009673"/>
    </source>
</evidence>
<dbReference type="GO" id="GO:0000049">
    <property type="term" value="F:tRNA binding"/>
    <property type="evidence" value="ECO:0007669"/>
    <property type="project" value="UniProtKB-UniRule"/>
</dbReference>
<dbReference type="NCBIfam" id="TIGR00256">
    <property type="entry name" value="D-aminoacyl-tRNA deacylase"/>
    <property type="match status" value="1"/>
</dbReference>
<keyword evidence="2" id="KW-0820">tRNA-binding</keyword>
<dbReference type="HAMAP" id="MF_00518">
    <property type="entry name" value="Deacylase_Dtd"/>
    <property type="match status" value="1"/>
</dbReference>
<protein>
    <recommendedName>
        <fullName evidence="2">D-aminoacyl-tRNA deacylase</fullName>
        <shortName evidence="2">DTD</shortName>
        <ecNumber evidence="2">3.1.1.96</ecNumber>
    </recommendedName>
    <alternativeName>
        <fullName evidence="2">Gly-tRNA(Ala) deacylase</fullName>
        <ecNumber evidence="2">3.1.1.-</ecNumber>
    </alternativeName>
</protein>
<dbReference type="OrthoDB" id="9801395at2"/>
<sequence>MRCVLQRVSQARVEIDGEVVGSIERGLMVLVGVGQGDTEKDCLALADKTAVLRIFPDEDDKMNRSLLDVQGQALVVSQFTLLADCRKGRRPAFTAAAAPDLATELYERYCQRLREQGIDVQTGVFAADMQVHLTNDGPVTILLESP</sequence>
<dbReference type="Proteomes" id="UP000325286">
    <property type="component" value="Chromosome"/>
</dbReference>
<keyword evidence="2" id="KW-0694">RNA-binding</keyword>
<dbReference type="GO" id="GO:0106026">
    <property type="term" value="F:Gly-tRNA(Ala) deacylase activity"/>
    <property type="evidence" value="ECO:0007669"/>
    <property type="project" value="UniProtKB-UniRule"/>
</dbReference>
<dbReference type="Pfam" id="PF02580">
    <property type="entry name" value="Tyr_Deacylase"/>
    <property type="match status" value="1"/>
</dbReference>
<dbReference type="GO" id="GO:0005737">
    <property type="term" value="C:cytoplasm"/>
    <property type="evidence" value="ECO:0007669"/>
    <property type="project" value="UniProtKB-SubCell"/>
</dbReference>
<dbReference type="InterPro" id="IPR023509">
    <property type="entry name" value="DTD-like_sf"/>
</dbReference>
<keyword evidence="4" id="KW-1185">Reference proteome</keyword>
<comment type="subunit">
    <text evidence="2">Homodimer.</text>
</comment>
<dbReference type="EC" id="3.1.1.96" evidence="2"/>
<dbReference type="FunFam" id="3.50.80.10:FF:000001">
    <property type="entry name" value="D-aminoacyl-tRNA deacylase"/>
    <property type="match status" value="1"/>
</dbReference>
<dbReference type="KEGG" id="rul:UC8_50010"/>
<comment type="function">
    <text evidence="2">An aminoacyl-tRNA editing enzyme that deacylates mischarged D-aminoacyl-tRNAs. Also deacylates mischarged glycyl-tRNA(Ala), protecting cells against glycine mischarging by AlaRS. Acts via tRNA-based rather than protein-based catalysis; rejects L-amino acids rather than detecting D-amino acids in the active site. By recycling D-aminoacyl-tRNA to D-amino acids and free tRNA molecules, this enzyme counteracts the toxicity associated with the formation of D-aminoacyl-tRNA entities in vivo and helps enforce protein L-homochirality.</text>
</comment>
<dbReference type="GO" id="GO:0019478">
    <property type="term" value="P:D-amino acid catabolic process"/>
    <property type="evidence" value="ECO:0007669"/>
    <property type="project" value="UniProtKB-UniRule"/>
</dbReference>
<dbReference type="AlphaFoldDB" id="A0A5B9QV95"/>
<proteinExistence type="inferred from homology"/>
<feature type="short sequence motif" description="Gly-cisPro motif, important for rejection of L-amino acids" evidence="2">
    <location>
        <begin position="137"/>
        <end position="138"/>
    </location>
</feature>
<dbReference type="EC" id="3.1.1.-" evidence="2"/>
<dbReference type="Gene3D" id="3.50.80.10">
    <property type="entry name" value="D-tyrosyl-tRNA(Tyr) deacylase"/>
    <property type="match status" value="1"/>
</dbReference>
<dbReference type="GO" id="GO:0043908">
    <property type="term" value="F:Ser(Gly)-tRNA(Ala) hydrolase activity"/>
    <property type="evidence" value="ECO:0007669"/>
    <property type="project" value="UniProtKB-UniRule"/>
</dbReference>
<comment type="similarity">
    <text evidence="1 2">Belongs to the DTD family.</text>
</comment>
<evidence type="ECO:0000313" key="4">
    <source>
        <dbReference type="Proteomes" id="UP000325286"/>
    </source>
</evidence>
<keyword evidence="2" id="KW-0963">Cytoplasm</keyword>
<dbReference type="EMBL" id="CP042914">
    <property type="protein sequence ID" value="QEG42958.1"/>
    <property type="molecule type" value="Genomic_DNA"/>
</dbReference>
<dbReference type="RefSeq" id="WP_068130462.1">
    <property type="nucleotide sequence ID" value="NZ_CP042914.1"/>
</dbReference>
<organism evidence="3 4">
    <name type="scientific">Roseimaritima ulvae</name>
    <dbReference type="NCBI Taxonomy" id="980254"/>
    <lineage>
        <taxon>Bacteria</taxon>
        <taxon>Pseudomonadati</taxon>
        <taxon>Planctomycetota</taxon>
        <taxon>Planctomycetia</taxon>
        <taxon>Pirellulales</taxon>
        <taxon>Pirellulaceae</taxon>
        <taxon>Roseimaritima</taxon>
    </lineage>
</organism>
<comment type="subcellular location">
    <subcellularLocation>
        <location evidence="2">Cytoplasm</location>
    </subcellularLocation>
</comment>
<comment type="domain">
    <text evidence="2">A Gly-cisPro motif from one monomer fits into the active site of the other monomer to allow specific chiral rejection of L-amino acids.</text>
</comment>
<evidence type="ECO:0000313" key="3">
    <source>
        <dbReference type="EMBL" id="QEG42958.1"/>
    </source>
</evidence>
<name>A0A5B9QV95_9BACT</name>
<dbReference type="InterPro" id="IPR003732">
    <property type="entry name" value="Daa-tRNA_deacyls_DTD"/>
</dbReference>
<accession>A0A5B9QV95</accession>
<dbReference type="PANTHER" id="PTHR10472">
    <property type="entry name" value="D-TYROSYL-TRNA TYR DEACYLASE"/>
    <property type="match status" value="1"/>
</dbReference>
<dbReference type="PANTHER" id="PTHR10472:SF5">
    <property type="entry name" value="D-AMINOACYL-TRNA DEACYLASE 1"/>
    <property type="match status" value="1"/>
</dbReference>
<comment type="catalytic activity">
    <reaction evidence="2">
        <text>a D-aminoacyl-tRNA + H2O = a tRNA + a D-alpha-amino acid + H(+)</text>
        <dbReference type="Rhea" id="RHEA:13953"/>
        <dbReference type="Rhea" id="RHEA-COMP:10123"/>
        <dbReference type="Rhea" id="RHEA-COMP:10124"/>
        <dbReference type="ChEBI" id="CHEBI:15377"/>
        <dbReference type="ChEBI" id="CHEBI:15378"/>
        <dbReference type="ChEBI" id="CHEBI:59871"/>
        <dbReference type="ChEBI" id="CHEBI:78442"/>
        <dbReference type="ChEBI" id="CHEBI:79333"/>
        <dbReference type="EC" id="3.1.1.96"/>
    </reaction>
</comment>
<keyword evidence="2 3" id="KW-0378">Hydrolase</keyword>
<evidence type="ECO:0000256" key="2">
    <source>
        <dbReference type="HAMAP-Rule" id="MF_00518"/>
    </source>
</evidence>
<dbReference type="CDD" id="cd00563">
    <property type="entry name" value="Dtyr_deacylase"/>
    <property type="match status" value="1"/>
</dbReference>
<gene>
    <name evidence="2 3" type="primary">dtd</name>
    <name evidence="3" type="ORF">UC8_50010</name>
</gene>
<dbReference type="SUPFAM" id="SSF69500">
    <property type="entry name" value="DTD-like"/>
    <property type="match status" value="1"/>
</dbReference>
<comment type="catalytic activity">
    <reaction evidence="2">
        <text>glycyl-tRNA(Ala) + H2O = tRNA(Ala) + glycine + H(+)</text>
        <dbReference type="Rhea" id="RHEA:53744"/>
        <dbReference type="Rhea" id="RHEA-COMP:9657"/>
        <dbReference type="Rhea" id="RHEA-COMP:13640"/>
        <dbReference type="ChEBI" id="CHEBI:15377"/>
        <dbReference type="ChEBI" id="CHEBI:15378"/>
        <dbReference type="ChEBI" id="CHEBI:57305"/>
        <dbReference type="ChEBI" id="CHEBI:78442"/>
        <dbReference type="ChEBI" id="CHEBI:78522"/>
    </reaction>
</comment>
<dbReference type="GO" id="GO:0051500">
    <property type="term" value="F:D-tyrosyl-tRNA(Tyr) deacylase activity"/>
    <property type="evidence" value="ECO:0007669"/>
    <property type="project" value="TreeGrafter"/>
</dbReference>